<protein>
    <submittedName>
        <fullName evidence="2">Uncharacterized protein</fullName>
    </submittedName>
</protein>
<evidence type="ECO:0000313" key="3">
    <source>
        <dbReference type="Proteomes" id="UP001305414"/>
    </source>
</evidence>
<evidence type="ECO:0000313" key="2">
    <source>
        <dbReference type="EMBL" id="KAK5634725.1"/>
    </source>
</evidence>
<comment type="caution">
    <text evidence="2">The sequence shown here is derived from an EMBL/GenBank/DDBJ whole genome shotgun (WGS) entry which is preliminary data.</text>
</comment>
<proteinExistence type="predicted"/>
<feature type="compositionally biased region" description="Basic and acidic residues" evidence="1">
    <location>
        <begin position="1"/>
        <end position="10"/>
    </location>
</feature>
<dbReference type="Proteomes" id="UP001305414">
    <property type="component" value="Unassembled WGS sequence"/>
</dbReference>
<feature type="region of interest" description="Disordered" evidence="1">
    <location>
        <begin position="1"/>
        <end position="35"/>
    </location>
</feature>
<name>A0AAN7UL94_9PEZI</name>
<keyword evidence="3" id="KW-1185">Reference proteome</keyword>
<evidence type="ECO:0000256" key="1">
    <source>
        <dbReference type="SAM" id="MobiDB-lite"/>
    </source>
</evidence>
<organism evidence="2 3">
    <name type="scientific">Xylaria bambusicola</name>
    <dbReference type="NCBI Taxonomy" id="326684"/>
    <lineage>
        <taxon>Eukaryota</taxon>
        <taxon>Fungi</taxon>
        <taxon>Dikarya</taxon>
        <taxon>Ascomycota</taxon>
        <taxon>Pezizomycotina</taxon>
        <taxon>Sordariomycetes</taxon>
        <taxon>Xylariomycetidae</taxon>
        <taxon>Xylariales</taxon>
        <taxon>Xylariaceae</taxon>
        <taxon>Xylaria</taxon>
    </lineage>
</organism>
<dbReference type="EMBL" id="JAWHQM010000044">
    <property type="protein sequence ID" value="KAK5634725.1"/>
    <property type="molecule type" value="Genomic_DNA"/>
</dbReference>
<reference evidence="2 3" key="1">
    <citation type="submission" date="2023-10" db="EMBL/GenBank/DDBJ databases">
        <title>Draft genome sequence of Xylaria bambusicola isolate GMP-LS, the root and basal stem rot pathogen of sugarcane in Indonesia.</title>
        <authorList>
            <person name="Selvaraj P."/>
            <person name="Muralishankar V."/>
            <person name="Muruganantham S."/>
            <person name="Sp S."/>
            <person name="Haryani S."/>
            <person name="Lau K.J.X."/>
            <person name="Naqvi N.I."/>
        </authorList>
    </citation>
    <scope>NUCLEOTIDE SEQUENCE [LARGE SCALE GENOMIC DNA]</scope>
    <source>
        <strain evidence="2">GMP-LS</strain>
    </source>
</reference>
<gene>
    <name evidence="2" type="ORF">RRF57_010438</name>
</gene>
<dbReference type="AlphaFoldDB" id="A0AAN7UL94"/>
<sequence>MSNIKKDHAAHTLSYHQNKRKLSAGSPRLEKHPRRIGNVKIGEQLLEIGADAESCSVIDKEKLWIYEFQFQANSIGNRSHPEVNGSHVLH</sequence>
<accession>A0AAN7UL94</accession>